<dbReference type="PANTHER" id="PTHR43141">
    <property type="entry name" value="CYTOCHROME BD2 SUBUNIT II"/>
    <property type="match status" value="1"/>
</dbReference>
<feature type="transmembrane region" description="Helical" evidence="12">
    <location>
        <begin position="206"/>
        <end position="232"/>
    </location>
</feature>
<dbReference type="OrthoDB" id="9776710at2"/>
<evidence type="ECO:0000256" key="7">
    <source>
        <dbReference type="ARBA" id="ARBA00022723"/>
    </source>
</evidence>
<keyword evidence="7" id="KW-0479">Metal-binding</keyword>
<keyword evidence="6 12" id="KW-0812">Transmembrane</keyword>
<keyword evidence="14" id="KW-1185">Reference proteome</keyword>
<evidence type="ECO:0000256" key="11">
    <source>
        <dbReference type="ARBA" id="ARBA00023136"/>
    </source>
</evidence>
<dbReference type="Pfam" id="PF02322">
    <property type="entry name" value="Cyt_bd_oxida_II"/>
    <property type="match status" value="1"/>
</dbReference>
<evidence type="ECO:0000256" key="10">
    <source>
        <dbReference type="ARBA" id="ARBA00023004"/>
    </source>
</evidence>
<keyword evidence="5" id="KW-0349">Heme</keyword>
<evidence type="ECO:0000256" key="9">
    <source>
        <dbReference type="ARBA" id="ARBA00022989"/>
    </source>
</evidence>
<gene>
    <name evidence="13" type="ORF">D8S85_17810</name>
</gene>
<dbReference type="GO" id="GO:0005886">
    <property type="term" value="C:plasma membrane"/>
    <property type="evidence" value="ECO:0007669"/>
    <property type="project" value="UniProtKB-SubCell"/>
</dbReference>
<comment type="subcellular location">
    <subcellularLocation>
        <location evidence="1">Cell membrane</location>
        <topology evidence="1">Multi-pass membrane protein</topology>
    </subcellularLocation>
</comment>
<dbReference type="RefSeq" id="WP_106481635.1">
    <property type="nucleotide sequence ID" value="NZ_CP032819.1"/>
</dbReference>
<evidence type="ECO:0000256" key="3">
    <source>
        <dbReference type="ARBA" id="ARBA00022448"/>
    </source>
</evidence>
<dbReference type="KEGG" id="buy:D8S85_17810"/>
<dbReference type="GO" id="GO:0009055">
    <property type="term" value="F:electron transfer activity"/>
    <property type="evidence" value="ECO:0007669"/>
    <property type="project" value="TreeGrafter"/>
</dbReference>
<feature type="transmembrane region" description="Helical" evidence="12">
    <location>
        <begin position="283"/>
        <end position="303"/>
    </location>
</feature>
<evidence type="ECO:0000256" key="5">
    <source>
        <dbReference type="ARBA" id="ARBA00022617"/>
    </source>
</evidence>
<evidence type="ECO:0000256" key="2">
    <source>
        <dbReference type="ARBA" id="ARBA00007543"/>
    </source>
</evidence>
<reference evidence="13 14" key="1">
    <citation type="submission" date="2018-10" db="EMBL/GenBank/DDBJ databases">
        <title>Butyricimonas faecalis sp. nov., isolated from human faeces and emended description of the genus Butyricimonas.</title>
        <authorList>
            <person name="Le Roy T."/>
            <person name="Van der Smissen P."/>
            <person name="Paquot A."/>
            <person name="Delzenne N."/>
            <person name="Muccioli G."/>
            <person name="Collet J.-F."/>
            <person name="Cani P.D."/>
        </authorList>
    </citation>
    <scope>NUCLEOTIDE SEQUENCE [LARGE SCALE GENOMIC DNA]</scope>
    <source>
        <strain evidence="13 14">H184</strain>
    </source>
</reference>
<dbReference type="AlphaFoldDB" id="A0A3Q9IRJ1"/>
<feature type="transmembrane region" description="Helical" evidence="12">
    <location>
        <begin position="83"/>
        <end position="104"/>
    </location>
</feature>
<dbReference type="EMBL" id="CP032819">
    <property type="protein sequence ID" value="AZS31228.1"/>
    <property type="molecule type" value="Genomic_DNA"/>
</dbReference>
<dbReference type="InterPro" id="IPR003317">
    <property type="entry name" value="Cyt-d_oxidase_su2"/>
</dbReference>
<keyword evidence="8" id="KW-0249">Electron transport</keyword>
<feature type="transmembrane region" description="Helical" evidence="12">
    <location>
        <begin position="164"/>
        <end position="185"/>
    </location>
</feature>
<keyword evidence="10" id="KW-0408">Iron</keyword>
<feature type="transmembrane region" description="Helical" evidence="12">
    <location>
        <begin position="116"/>
        <end position="140"/>
    </location>
</feature>
<name>A0A3Q9IRJ1_9BACT</name>
<keyword evidence="3" id="KW-0813">Transport</keyword>
<evidence type="ECO:0000313" key="13">
    <source>
        <dbReference type="EMBL" id="AZS31228.1"/>
    </source>
</evidence>
<dbReference type="GO" id="GO:0070069">
    <property type="term" value="C:cytochrome complex"/>
    <property type="evidence" value="ECO:0007669"/>
    <property type="project" value="TreeGrafter"/>
</dbReference>
<dbReference type="Proteomes" id="UP000270673">
    <property type="component" value="Chromosome"/>
</dbReference>
<sequence>MNMEFLQHYWWILISLLGGLLVFLLFVQGGQTLLYTIAKTEDERNLLVNSLGRKWEFTFTTLVVFGGAFFASFPLFYSTSFGGAYLAWMVVLFCFVMQAVSYEYRRKAGNLLGEKTYNLFLIINGVIGTICIGAVVGSFFTGNPFKLGEMNDVTWMSPWRGIEVLFNVANLCLGLAIFFLSRTLASLYFMNNIKHDAIYARSKKQVLYNSIPFVVLLLAFLAIILLGKGYAIMEDKSIQLVPYKYFHNLLEMPLNTLVLLIGVIGVLFGIIQSILKPHWKKGIWFSGIGIVLAVIALFIVAGFNNTAFYPSYTDLNSSLTIYNASSSLYTLKTMAYVSLASPIVLAYIFYAWRALNKKQIDIQDVKDDHHAY</sequence>
<feature type="transmembrane region" description="Helical" evidence="12">
    <location>
        <begin position="12"/>
        <end position="37"/>
    </location>
</feature>
<dbReference type="PANTHER" id="PTHR43141:SF5">
    <property type="entry name" value="CYTOCHROME BD-I UBIQUINOL OXIDASE SUBUNIT 2"/>
    <property type="match status" value="1"/>
</dbReference>
<dbReference type="GO" id="GO:0016682">
    <property type="term" value="F:oxidoreductase activity, acting on diphenols and related substances as donors, oxygen as acceptor"/>
    <property type="evidence" value="ECO:0007669"/>
    <property type="project" value="TreeGrafter"/>
</dbReference>
<organism evidence="13 14">
    <name type="scientific">Butyricimonas faecalis</name>
    <dbReference type="NCBI Taxonomy" id="2093856"/>
    <lineage>
        <taxon>Bacteria</taxon>
        <taxon>Pseudomonadati</taxon>
        <taxon>Bacteroidota</taxon>
        <taxon>Bacteroidia</taxon>
        <taxon>Bacteroidales</taxon>
        <taxon>Odoribacteraceae</taxon>
        <taxon>Butyricimonas</taxon>
    </lineage>
</organism>
<evidence type="ECO:0000256" key="1">
    <source>
        <dbReference type="ARBA" id="ARBA00004651"/>
    </source>
</evidence>
<keyword evidence="11 12" id="KW-0472">Membrane</keyword>
<protein>
    <submittedName>
        <fullName evidence="13">Cytochrome d ubiquinol oxidase subunit II</fullName>
    </submittedName>
</protein>
<keyword evidence="4" id="KW-1003">Cell membrane</keyword>
<accession>A0A3Q9IRJ1</accession>
<evidence type="ECO:0000256" key="8">
    <source>
        <dbReference type="ARBA" id="ARBA00022982"/>
    </source>
</evidence>
<proteinExistence type="inferred from homology"/>
<evidence type="ECO:0000256" key="6">
    <source>
        <dbReference type="ARBA" id="ARBA00022692"/>
    </source>
</evidence>
<dbReference type="GO" id="GO:0046872">
    <property type="term" value="F:metal ion binding"/>
    <property type="evidence" value="ECO:0007669"/>
    <property type="project" value="UniProtKB-KW"/>
</dbReference>
<feature type="transmembrane region" description="Helical" evidence="12">
    <location>
        <begin position="252"/>
        <end position="271"/>
    </location>
</feature>
<keyword evidence="9 12" id="KW-1133">Transmembrane helix</keyword>
<comment type="similarity">
    <text evidence="2">Belongs to the cytochrome ubiquinol oxidase subunit 2 family.</text>
</comment>
<evidence type="ECO:0000313" key="14">
    <source>
        <dbReference type="Proteomes" id="UP000270673"/>
    </source>
</evidence>
<feature type="transmembrane region" description="Helical" evidence="12">
    <location>
        <begin position="333"/>
        <end position="352"/>
    </location>
</feature>
<evidence type="ECO:0000256" key="12">
    <source>
        <dbReference type="SAM" id="Phobius"/>
    </source>
</evidence>
<dbReference type="GO" id="GO:0019646">
    <property type="term" value="P:aerobic electron transport chain"/>
    <property type="evidence" value="ECO:0007669"/>
    <property type="project" value="TreeGrafter"/>
</dbReference>
<evidence type="ECO:0000256" key="4">
    <source>
        <dbReference type="ARBA" id="ARBA00022475"/>
    </source>
</evidence>
<feature type="transmembrane region" description="Helical" evidence="12">
    <location>
        <begin position="57"/>
        <end position="77"/>
    </location>
</feature>